<dbReference type="EC" id="7.1.2.2" evidence="11"/>
<dbReference type="GO" id="GO:0045259">
    <property type="term" value="C:proton-transporting ATP synthase complex"/>
    <property type="evidence" value="ECO:0007669"/>
    <property type="project" value="UniProtKB-KW"/>
</dbReference>
<dbReference type="FunFam" id="1.20.150.20:FF:000001">
    <property type="entry name" value="ATP synthase subunit alpha"/>
    <property type="match status" value="1"/>
</dbReference>
<feature type="site" description="Required for activity" evidence="11">
    <location>
        <position position="360"/>
    </location>
</feature>
<dbReference type="InterPro" id="IPR005294">
    <property type="entry name" value="ATP_synth_F1_asu"/>
</dbReference>
<keyword evidence="5 11" id="KW-0067">ATP-binding</keyword>
<dbReference type="CDD" id="cd18113">
    <property type="entry name" value="ATP-synt_F1_alpha_C"/>
    <property type="match status" value="1"/>
</dbReference>
<dbReference type="SUPFAM" id="SSF47917">
    <property type="entry name" value="C-terminal domain of alpha and beta subunits of F1 ATP synthase"/>
    <property type="match status" value="1"/>
</dbReference>
<keyword evidence="4 11" id="KW-0547">Nucleotide-binding</keyword>
<evidence type="ECO:0000256" key="8">
    <source>
        <dbReference type="ARBA" id="ARBA00023136"/>
    </source>
</evidence>
<keyword evidence="11" id="KW-1003">Cell membrane</keyword>
<dbReference type="Pfam" id="PF00306">
    <property type="entry name" value="ATP-synt_ab_C"/>
    <property type="match status" value="1"/>
</dbReference>
<dbReference type="InterPro" id="IPR004100">
    <property type="entry name" value="ATPase_F1/V1/A1_a/bsu_N"/>
</dbReference>
<dbReference type="HAMAP" id="MF_01346">
    <property type="entry name" value="ATP_synth_alpha_bact"/>
    <property type="match status" value="1"/>
</dbReference>
<evidence type="ECO:0000256" key="3">
    <source>
        <dbReference type="ARBA" id="ARBA00022448"/>
    </source>
</evidence>
<evidence type="ECO:0000313" key="16">
    <source>
        <dbReference type="Proteomes" id="UP000176814"/>
    </source>
</evidence>
<dbReference type="InterPro" id="IPR000793">
    <property type="entry name" value="ATP_synth_asu_C"/>
</dbReference>
<dbReference type="Gene3D" id="3.40.50.300">
    <property type="entry name" value="P-loop containing nucleotide triphosphate hydrolases"/>
    <property type="match status" value="1"/>
</dbReference>
<feature type="domain" description="ATPase F1/V1/A1 complex alpha/beta subunit N-terminal" evidence="14">
    <location>
        <begin position="24"/>
        <end position="90"/>
    </location>
</feature>
<evidence type="ECO:0000256" key="11">
    <source>
        <dbReference type="HAMAP-Rule" id="MF_01346"/>
    </source>
</evidence>
<comment type="subcellular location">
    <subcellularLocation>
        <location evidence="11">Cell membrane</location>
        <topology evidence="11">Peripheral membrane protein</topology>
    </subcellularLocation>
    <subcellularLocation>
        <location evidence="1">Membrane</location>
    </subcellularLocation>
</comment>
<dbReference type="Gene3D" id="2.40.30.20">
    <property type="match status" value="1"/>
</dbReference>
<keyword evidence="3 11" id="KW-0813">Transport</keyword>
<dbReference type="InterPro" id="IPR027417">
    <property type="entry name" value="P-loop_NTPase"/>
</dbReference>
<dbReference type="InterPro" id="IPR023366">
    <property type="entry name" value="ATP_synth_asu-like_sf"/>
</dbReference>
<dbReference type="PANTHER" id="PTHR48082:SF2">
    <property type="entry name" value="ATP SYNTHASE SUBUNIT ALPHA, MITOCHONDRIAL"/>
    <property type="match status" value="1"/>
</dbReference>
<name>A0A1F6X5Q2_9BACT</name>
<dbReference type="Pfam" id="PF00006">
    <property type="entry name" value="ATP-synt_ab"/>
    <property type="match status" value="1"/>
</dbReference>
<dbReference type="AlphaFoldDB" id="A0A1F6X5Q2"/>
<dbReference type="GO" id="GO:0046933">
    <property type="term" value="F:proton-transporting ATP synthase activity, rotational mechanism"/>
    <property type="evidence" value="ECO:0007669"/>
    <property type="project" value="UniProtKB-UniRule"/>
</dbReference>
<evidence type="ECO:0000256" key="9">
    <source>
        <dbReference type="ARBA" id="ARBA00023196"/>
    </source>
</evidence>
<comment type="caution">
    <text evidence="15">The sequence shown here is derived from an EMBL/GenBank/DDBJ whole genome shotgun (WGS) entry which is preliminary data.</text>
</comment>
<reference evidence="15 16" key="1">
    <citation type="journal article" date="2016" name="Nat. Commun.">
        <title>Thousands of microbial genomes shed light on interconnected biogeochemical processes in an aquifer system.</title>
        <authorList>
            <person name="Anantharaman K."/>
            <person name="Brown C.T."/>
            <person name="Hug L.A."/>
            <person name="Sharon I."/>
            <person name="Castelle C.J."/>
            <person name="Probst A.J."/>
            <person name="Thomas B.C."/>
            <person name="Singh A."/>
            <person name="Wilkins M.J."/>
            <person name="Karaoz U."/>
            <person name="Brodie E.L."/>
            <person name="Williams K.H."/>
            <person name="Hubbard S.S."/>
            <person name="Banfield J.F."/>
        </authorList>
    </citation>
    <scope>NUCLEOTIDE SEQUENCE [LARGE SCALE GENOMIC DNA]</scope>
</reference>
<protein>
    <recommendedName>
        <fullName evidence="11">ATP synthase subunit alpha</fullName>
        <ecNumber evidence="11">7.1.2.2</ecNumber>
    </recommendedName>
    <alternativeName>
        <fullName evidence="11">ATP synthase F1 sector subunit alpha</fullName>
    </alternativeName>
    <alternativeName>
        <fullName evidence="11">F-ATPase subunit alpha</fullName>
    </alternativeName>
</protein>
<dbReference type="PANTHER" id="PTHR48082">
    <property type="entry name" value="ATP SYNTHASE SUBUNIT ALPHA, MITOCHONDRIAL"/>
    <property type="match status" value="1"/>
</dbReference>
<dbReference type="SUPFAM" id="SSF52540">
    <property type="entry name" value="P-loop containing nucleoside triphosphate hydrolases"/>
    <property type="match status" value="1"/>
</dbReference>
<dbReference type="InterPro" id="IPR038376">
    <property type="entry name" value="ATP_synth_asu_C_sf"/>
</dbReference>
<gene>
    <name evidence="11" type="primary">atpA</name>
    <name evidence="15" type="ORF">A2911_01515</name>
</gene>
<evidence type="ECO:0000313" key="15">
    <source>
        <dbReference type="EMBL" id="OGI89449.1"/>
    </source>
</evidence>
<dbReference type="GO" id="GO:0005886">
    <property type="term" value="C:plasma membrane"/>
    <property type="evidence" value="ECO:0007669"/>
    <property type="project" value="UniProtKB-SubCell"/>
</dbReference>
<keyword evidence="11" id="KW-0375">Hydrogen ion transport</keyword>
<organism evidence="15 16">
    <name type="scientific">Candidatus Nomurabacteria bacterium RIFCSPLOWO2_01_FULL_40_15</name>
    <dbReference type="NCBI Taxonomy" id="1801772"/>
    <lineage>
        <taxon>Bacteria</taxon>
        <taxon>Candidatus Nomuraibacteriota</taxon>
    </lineage>
</organism>
<dbReference type="Proteomes" id="UP000176814">
    <property type="component" value="Unassembled WGS sequence"/>
</dbReference>
<evidence type="ECO:0000256" key="1">
    <source>
        <dbReference type="ARBA" id="ARBA00004370"/>
    </source>
</evidence>
<dbReference type="Gene3D" id="1.20.150.20">
    <property type="entry name" value="ATP synthase alpha/beta chain, C-terminal domain"/>
    <property type="match status" value="1"/>
</dbReference>
<dbReference type="InterPro" id="IPR036121">
    <property type="entry name" value="ATPase_F1/V1/A1_a/bsu_N_sf"/>
</dbReference>
<comment type="function">
    <text evidence="11">Produces ATP from ADP in the presence of a proton gradient across the membrane. The alpha chain is a regulatory subunit.</text>
</comment>
<dbReference type="FunFam" id="3.40.50.300:FF:000002">
    <property type="entry name" value="ATP synthase subunit alpha"/>
    <property type="match status" value="1"/>
</dbReference>
<dbReference type="CDD" id="cd01132">
    <property type="entry name" value="F1-ATPase_alpha_CD"/>
    <property type="match status" value="1"/>
</dbReference>
<evidence type="ECO:0000256" key="5">
    <source>
        <dbReference type="ARBA" id="ARBA00022840"/>
    </source>
</evidence>
<evidence type="ECO:0000259" key="13">
    <source>
        <dbReference type="Pfam" id="PF00306"/>
    </source>
</evidence>
<evidence type="ECO:0000256" key="7">
    <source>
        <dbReference type="ARBA" id="ARBA00023065"/>
    </source>
</evidence>
<keyword evidence="7 11" id="KW-0406">Ion transport</keyword>
<dbReference type="NCBIfam" id="TIGR00962">
    <property type="entry name" value="atpA"/>
    <property type="match status" value="1"/>
</dbReference>
<keyword evidence="6 11" id="KW-1278">Translocase</keyword>
<feature type="domain" description="ATPase F1/V1/A1 complex alpha/beta subunit nucleotide-binding" evidence="12">
    <location>
        <begin position="147"/>
        <end position="362"/>
    </location>
</feature>
<dbReference type="SUPFAM" id="SSF50615">
    <property type="entry name" value="N-terminal domain of alpha and beta subunits of F1 ATP synthase"/>
    <property type="match status" value="1"/>
</dbReference>
<keyword evidence="10 11" id="KW-0066">ATP synthesis</keyword>
<dbReference type="InterPro" id="IPR033732">
    <property type="entry name" value="ATP_synth_F1_a_nt-bd_dom"/>
</dbReference>
<keyword evidence="8 11" id="KW-0472">Membrane</keyword>
<dbReference type="GO" id="GO:0043531">
    <property type="term" value="F:ADP binding"/>
    <property type="evidence" value="ECO:0007669"/>
    <property type="project" value="TreeGrafter"/>
</dbReference>
<evidence type="ECO:0000256" key="4">
    <source>
        <dbReference type="ARBA" id="ARBA00022741"/>
    </source>
</evidence>
<accession>A0A1F6X5Q2</accession>
<evidence type="ECO:0000256" key="2">
    <source>
        <dbReference type="ARBA" id="ARBA00008936"/>
    </source>
</evidence>
<dbReference type="CDD" id="cd18116">
    <property type="entry name" value="ATP-synt_F1_alpha_N"/>
    <property type="match status" value="1"/>
</dbReference>
<dbReference type="NCBIfam" id="NF009884">
    <property type="entry name" value="PRK13343.1"/>
    <property type="match status" value="1"/>
</dbReference>
<evidence type="ECO:0000256" key="10">
    <source>
        <dbReference type="ARBA" id="ARBA00023310"/>
    </source>
</evidence>
<comment type="catalytic activity">
    <reaction evidence="11">
        <text>ATP + H2O + 4 H(+)(in) = ADP + phosphate + 5 H(+)(out)</text>
        <dbReference type="Rhea" id="RHEA:57720"/>
        <dbReference type="ChEBI" id="CHEBI:15377"/>
        <dbReference type="ChEBI" id="CHEBI:15378"/>
        <dbReference type="ChEBI" id="CHEBI:30616"/>
        <dbReference type="ChEBI" id="CHEBI:43474"/>
        <dbReference type="ChEBI" id="CHEBI:456216"/>
        <dbReference type="EC" id="7.1.2.2"/>
    </reaction>
</comment>
<dbReference type="PIRSF" id="PIRSF039088">
    <property type="entry name" value="F_ATPase_subunit_alpha"/>
    <property type="match status" value="1"/>
</dbReference>
<evidence type="ECO:0000259" key="14">
    <source>
        <dbReference type="Pfam" id="PF02874"/>
    </source>
</evidence>
<evidence type="ECO:0000256" key="6">
    <source>
        <dbReference type="ARBA" id="ARBA00022967"/>
    </source>
</evidence>
<dbReference type="GO" id="GO:0005524">
    <property type="term" value="F:ATP binding"/>
    <property type="evidence" value="ECO:0007669"/>
    <property type="project" value="UniProtKB-UniRule"/>
</dbReference>
<comment type="similarity">
    <text evidence="2 11">Belongs to the ATPase alpha/beta chains family.</text>
</comment>
<proteinExistence type="inferred from homology"/>
<evidence type="ECO:0000259" key="12">
    <source>
        <dbReference type="Pfam" id="PF00006"/>
    </source>
</evidence>
<feature type="domain" description="ATP synthase alpha subunit C-terminal" evidence="13">
    <location>
        <begin position="369"/>
        <end position="494"/>
    </location>
</feature>
<sequence length="501" mass="55334">MSNNHIVENLRKEIENFSTQTKIEKIGRVIEVFDGIAKVSGLSNIKSSEMVSFPNGEMGVVLNLDEDTVGVIILGEFSKIKEGDEVKSTGRILEVPVSDNILGRVVNALGAPIDDRGAIKTDKTYPIEKVAPGVIARQSVSEPVSTGIKVIDSIIPIGRGQRELIIGDRQTGKTAIVIDTILNQKGQNMICVYVSIGQKDSKLRKLQARLEEGNSMAYTVIVSAGAGEAAPLSYIAPYTGISIAEYFMDQGKDVLIIYDDLSKHAVAYREISLLLRRPPGREAYPGDVFYLHSRLLERACRRNKEYGGGSITALPIIETQAGDISAYIPTNVISITDGQIFLEADLFYKGIRPAVNVGSSVSRVGSSAQIKAMKKVAGTLKLDLAQYRELEAFSQFGSDLDESTKKQLERGKRSVEVLKQLQYAPVKTEHQVVTLYALTGGYMDDVPVEKIKDFEQGLVEYSERNAKVFYKEILEKKVWSEKGEKELKKVIEDFKKNFINN</sequence>
<dbReference type="Pfam" id="PF02874">
    <property type="entry name" value="ATP-synt_ab_N"/>
    <property type="match status" value="1"/>
</dbReference>
<keyword evidence="9 11" id="KW-0139">CF(1)</keyword>
<dbReference type="InterPro" id="IPR000194">
    <property type="entry name" value="ATPase_F1/V1/A1_a/bsu_nucl-bd"/>
</dbReference>
<dbReference type="EMBL" id="MFUW01000030">
    <property type="protein sequence ID" value="OGI89449.1"/>
    <property type="molecule type" value="Genomic_DNA"/>
</dbReference>
<feature type="binding site" evidence="11">
    <location>
        <begin position="167"/>
        <end position="174"/>
    </location>
    <ligand>
        <name>ATP</name>
        <dbReference type="ChEBI" id="CHEBI:30616"/>
    </ligand>
</feature>